<dbReference type="EMBL" id="JARACI010000359">
    <property type="protein sequence ID" value="MDD9205229.1"/>
    <property type="molecule type" value="Genomic_DNA"/>
</dbReference>
<keyword evidence="2" id="KW-1185">Reference proteome</keyword>
<dbReference type="CDD" id="cd06530">
    <property type="entry name" value="S26_SPase_I"/>
    <property type="match status" value="1"/>
</dbReference>
<comment type="caution">
    <text evidence="1">The sequence shown here is derived from an EMBL/GenBank/DDBJ whole genome shotgun (WGS) entry which is preliminary data.</text>
</comment>
<gene>
    <name evidence="1" type="ORF">PU560_01965</name>
</gene>
<organism evidence="1 2">
    <name type="scientific">Georgenia halotolerans</name>
    <dbReference type="NCBI Taxonomy" id="3028317"/>
    <lineage>
        <taxon>Bacteria</taxon>
        <taxon>Bacillati</taxon>
        <taxon>Actinomycetota</taxon>
        <taxon>Actinomycetes</taxon>
        <taxon>Micrococcales</taxon>
        <taxon>Bogoriellaceae</taxon>
        <taxon>Georgenia</taxon>
    </lineage>
</organism>
<reference evidence="1" key="1">
    <citation type="submission" date="2023-02" db="EMBL/GenBank/DDBJ databases">
        <title>Georgenia sp.10Sc9-8, isolated from a soil sample collected from the Taklamakan desert.</title>
        <authorList>
            <person name="Liu S."/>
        </authorList>
    </citation>
    <scope>NUCLEOTIDE SEQUENCE</scope>
    <source>
        <strain evidence="1">10Sc9-8</strain>
    </source>
</reference>
<dbReference type="Proteomes" id="UP001165561">
    <property type="component" value="Unassembled WGS sequence"/>
</dbReference>
<accession>A0ABT5TTC8</accession>
<evidence type="ECO:0000313" key="1">
    <source>
        <dbReference type="EMBL" id="MDD9205229.1"/>
    </source>
</evidence>
<protein>
    <submittedName>
        <fullName evidence="1">S26 family signal peptidase</fullName>
    </submittedName>
</protein>
<evidence type="ECO:0000313" key="2">
    <source>
        <dbReference type="Proteomes" id="UP001165561"/>
    </source>
</evidence>
<dbReference type="InterPro" id="IPR019533">
    <property type="entry name" value="Peptidase_S26"/>
</dbReference>
<proteinExistence type="predicted"/>
<sequence length="92" mass="9416">MLRSRAARLGARLRGGLLTVAAAGGALCLLAVAAALVLDVSMIMFRTGSMAPSIPTGSLAVVREVPAKDVAVGDVVTVDRPGRLPVTHRVVE</sequence>
<name>A0ABT5TTC8_9MICO</name>
<feature type="non-terminal residue" evidence="1">
    <location>
        <position position="92"/>
    </location>
</feature>